<evidence type="ECO:0000313" key="3">
    <source>
        <dbReference type="Proteomes" id="UP000196258"/>
    </source>
</evidence>
<protein>
    <submittedName>
        <fullName evidence="2">Bacteriocin</fullName>
    </submittedName>
</protein>
<dbReference type="InterPro" id="IPR046698">
    <property type="entry name" value="PedC-like"/>
</dbReference>
<dbReference type="Proteomes" id="UP000196258">
    <property type="component" value="Unassembled WGS sequence"/>
</dbReference>
<dbReference type="Pfam" id="PF20207">
    <property type="entry name" value="DUF6568"/>
    <property type="match status" value="1"/>
</dbReference>
<dbReference type="AlphaFoldDB" id="A0A1Y4QM62"/>
<name>A0A1Y4QM62_9FIRM</name>
<keyword evidence="1" id="KW-0732">Signal</keyword>
<dbReference type="InterPro" id="IPR036249">
    <property type="entry name" value="Thioredoxin-like_sf"/>
</dbReference>
<sequence length="171" mass="20085">MKKILSLILCVFLISGCSKASTNHIKKDSSLSGINEITYEQLQDKLDSDELFVLYIGRPDCGDCREFEPILNSYLEENEGTYLYYFNIKKIRDASRKEDATKEEKELYENISKELGIKWTPVLKLVNKGETISEYTYLSEEYYEIKGSKKKEQAKEKYIDDFKDWMSNIYE</sequence>
<organism evidence="2 3">
    <name type="scientific">Thomasclavelia spiroformis</name>
    <dbReference type="NCBI Taxonomy" id="29348"/>
    <lineage>
        <taxon>Bacteria</taxon>
        <taxon>Bacillati</taxon>
        <taxon>Bacillota</taxon>
        <taxon>Erysipelotrichia</taxon>
        <taxon>Erysipelotrichales</taxon>
        <taxon>Coprobacillaceae</taxon>
        <taxon>Thomasclavelia</taxon>
    </lineage>
</organism>
<feature type="signal peptide" evidence="1">
    <location>
        <begin position="1"/>
        <end position="20"/>
    </location>
</feature>
<reference evidence="3" key="1">
    <citation type="submission" date="2017-04" db="EMBL/GenBank/DDBJ databases">
        <title>Function of individual gut microbiota members based on whole genome sequencing of pure cultures obtained from chicken caecum.</title>
        <authorList>
            <person name="Medvecky M."/>
            <person name="Cejkova D."/>
            <person name="Polansky O."/>
            <person name="Karasova D."/>
            <person name="Kubasova T."/>
            <person name="Cizek A."/>
            <person name="Rychlik I."/>
        </authorList>
    </citation>
    <scope>NUCLEOTIDE SEQUENCE [LARGE SCALE GENOMIC DNA]</scope>
    <source>
        <strain evidence="3">An149</strain>
    </source>
</reference>
<proteinExistence type="predicted"/>
<accession>A0A1Y4QM62</accession>
<gene>
    <name evidence="2" type="ORF">B5E91_00210</name>
</gene>
<dbReference type="RefSeq" id="WP_087253587.1">
    <property type="nucleotide sequence ID" value="NZ_JAFILD010000023.1"/>
</dbReference>
<evidence type="ECO:0000313" key="2">
    <source>
        <dbReference type="EMBL" id="OUQ06384.1"/>
    </source>
</evidence>
<dbReference type="EMBL" id="NFLB01000001">
    <property type="protein sequence ID" value="OUQ06384.1"/>
    <property type="molecule type" value="Genomic_DNA"/>
</dbReference>
<dbReference type="CDD" id="cd02947">
    <property type="entry name" value="TRX_family"/>
    <property type="match status" value="1"/>
</dbReference>
<dbReference type="PROSITE" id="PS51257">
    <property type="entry name" value="PROKAR_LIPOPROTEIN"/>
    <property type="match status" value="1"/>
</dbReference>
<comment type="caution">
    <text evidence="2">The sequence shown here is derived from an EMBL/GenBank/DDBJ whole genome shotgun (WGS) entry which is preliminary data.</text>
</comment>
<evidence type="ECO:0000256" key="1">
    <source>
        <dbReference type="SAM" id="SignalP"/>
    </source>
</evidence>
<feature type="chain" id="PRO_5012689444" evidence="1">
    <location>
        <begin position="21"/>
        <end position="171"/>
    </location>
</feature>
<dbReference type="SUPFAM" id="SSF52833">
    <property type="entry name" value="Thioredoxin-like"/>
    <property type="match status" value="1"/>
</dbReference>
<dbReference type="Gene3D" id="3.40.30.10">
    <property type="entry name" value="Glutaredoxin"/>
    <property type="match status" value="1"/>
</dbReference>